<evidence type="ECO:0000256" key="2">
    <source>
        <dbReference type="SAM" id="MobiDB-lite"/>
    </source>
</evidence>
<dbReference type="Proteomes" id="UP000435837">
    <property type="component" value="Unassembled WGS sequence"/>
</dbReference>
<feature type="compositionally biased region" description="Polar residues" evidence="2">
    <location>
        <begin position="24"/>
        <end position="37"/>
    </location>
</feature>
<comment type="caution">
    <text evidence="3">The sequence shown here is derived from an EMBL/GenBank/DDBJ whole genome shotgun (WGS) entry which is preliminary data.</text>
</comment>
<organism evidence="3 4">
    <name type="scientific">Streptomyces caniferus</name>
    <dbReference type="NCBI Taxonomy" id="285557"/>
    <lineage>
        <taxon>Bacteria</taxon>
        <taxon>Bacillati</taxon>
        <taxon>Actinomycetota</taxon>
        <taxon>Actinomycetes</taxon>
        <taxon>Kitasatosporales</taxon>
        <taxon>Streptomycetaceae</taxon>
        <taxon>Streptomyces</taxon>
    </lineage>
</organism>
<name>A0A640SN10_9ACTN</name>
<evidence type="ECO:0000313" key="4">
    <source>
        <dbReference type="Proteomes" id="UP000435837"/>
    </source>
</evidence>
<sequence length="81" mass="8482">MGAFGKRGGKGTGGNWGGNEMTHKTGTSTVDGNALKTSATAQEEDVLTLIQEMSAMVGRLSEELRAMREDVADLREGQAPA</sequence>
<proteinExistence type="predicted"/>
<protein>
    <submittedName>
        <fullName evidence="3">Uncharacterized protein</fullName>
    </submittedName>
</protein>
<feature type="region of interest" description="Disordered" evidence="2">
    <location>
        <begin position="1"/>
        <end position="37"/>
    </location>
</feature>
<accession>A0A640SN10</accession>
<gene>
    <name evidence="3" type="ORF">Scani_71030</name>
</gene>
<dbReference type="AlphaFoldDB" id="A0A640SN10"/>
<feature type="coiled-coil region" evidence="1">
    <location>
        <begin position="50"/>
        <end position="77"/>
    </location>
</feature>
<keyword evidence="1" id="KW-0175">Coiled coil</keyword>
<evidence type="ECO:0000313" key="3">
    <source>
        <dbReference type="EMBL" id="GFE10835.1"/>
    </source>
</evidence>
<dbReference type="EMBL" id="BLIN01000005">
    <property type="protein sequence ID" value="GFE10835.1"/>
    <property type="molecule type" value="Genomic_DNA"/>
</dbReference>
<reference evidence="3 4" key="1">
    <citation type="submission" date="2019-12" db="EMBL/GenBank/DDBJ databases">
        <title>Whole genome shotgun sequence of Streptomyces caniferus NBRC 15389.</title>
        <authorList>
            <person name="Ichikawa N."/>
            <person name="Kimura A."/>
            <person name="Kitahashi Y."/>
            <person name="Komaki H."/>
            <person name="Tamura T."/>
        </authorList>
    </citation>
    <scope>NUCLEOTIDE SEQUENCE [LARGE SCALE GENOMIC DNA]</scope>
    <source>
        <strain evidence="3 4">NBRC 15389</strain>
    </source>
</reference>
<evidence type="ECO:0000256" key="1">
    <source>
        <dbReference type="SAM" id="Coils"/>
    </source>
</evidence>